<dbReference type="InterPro" id="IPR035906">
    <property type="entry name" value="MetI-like_sf"/>
</dbReference>
<keyword evidence="7 11" id="KW-1133">Transmembrane helix</keyword>
<gene>
    <name evidence="13" type="ORF">DA792_15880</name>
</gene>
<dbReference type="Gene3D" id="1.10.3720.10">
    <property type="entry name" value="MetI-like"/>
    <property type="match status" value="1"/>
</dbReference>
<evidence type="ECO:0000259" key="12">
    <source>
        <dbReference type="PROSITE" id="PS50928"/>
    </source>
</evidence>
<dbReference type="SUPFAM" id="SSF161098">
    <property type="entry name" value="MetI-like"/>
    <property type="match status" value="1"/>
</dbReference>
<dbReference type="AlphaFoldDB" id="A0A2R4M5B0"/>
<accession>A0A2R4M5B0</accession>
<evidence type="ECO:0000256" key="1">
    <source>
        <dbReference type="ARBA" id="ARBA00004429"/>
    </source>
</evidence>
<dbReference type="PROSITE" id="PS50928">
    <property type="entry name" value="ABC_TM1"/>
    <property type="match status" value="1"/>
</dbReference>
<evidence type="ECO:0000256" key="8">
    <source>
        <dbReference type="ARBA" id="ARBA00023136"/>
    </source>
</evidence>
<keyword evidence="6 11" id="KW-0812">Transmembrane</keyword>
<dbReference type="GO" id="GO:0005886">
    <property type="term" value="C:plasma membrane"/>
    <property type="evidence" value="ECO:0007669"/>
    <property type="project" value="UniProtKB-SubCell"/>
</dbReference>
<keyword evidence="4" id="KW-1003">Cell membrane</keyword>
<evidence type="ECO:0000256" key="3">
    <source>
        <dbReference type="ARBA" id="ARBA00022448"/>
    </source>
</evidence>
<feature type="transmembrane region" description="Helical" evidence="11">
    <location>
        <begin position="189"/>
        <end position="210"/>
    </location>
</feature>
<dbReference type="GO" id="GO:0055085">
    <property type="term" value="P:transmembrane transport"/>
    <property type="evidence" value="ECO:0007669"/>
    <property type="project" value="InterPro"/>
</dbReference>
<comment type="similarity">
    <text evidence="2">Belongs to the binding-protein-dependent transport system permease family. CysTW subfamily.</text>
</comment>
<evidence type="ECO:0000256" key="2">
    <source>
        <dbReference type="ARBA" id="ARBA00007069"/>
    </source>
</evidence>
<evidence type="ECO:0000256" key="10">
    <source>
        <dbReference type="ARBA" id="ARBA00039580"/>
    </source>
</evidence>
<proteinExistence type="inferred from homology"/>
<feature type="domain" description="ABC transmembrane type-1" evidence="12">
    <location>
        <begin position="69"/>
        <end position="262"/>
    </location>
</feature>
<evidence type="ECO:0000256" key="7">
    <source>
        <dbReference type="ARBA" id="ARBA00022989"/>
    </source>
</evidence>
<evidence type="ECO:0000256" key="11">
    <source>
        <dbReference type="RuleBase" id="RU363032"/>
    </source>
</evidence>
<protein>
    <recommendedName>
        <fullName evidence="10">Spermidine/putrescine transport system permease protein PotC</fullName>
    </recommendedName>
</protein>
<dbReference type="Proteomes" id="UP000241447">
    <property type="component" value="Chromosome"/>
</dbReference>
<feature type="transmembrane region" description="Helical" evidence="11">
    <location>
        <begin position="138"/>
        <end position="157"/>
    </location>
</feature>
<dbReference type="OrthoDB" id="9782004at2"/>
<evidence type="ECO:0000313" key="13">
    <source>
        <dbReference type="EMBL" id="AVW92390.1"/>
    </source>
</evidence>
<dbReference type="Pfam" id="PF00528">
    <property type="entry name" value="BPD_transp_1"/>
    <property type="match status" value="1"/>
</dbReference>
<evidence type="ECO:0000256" key="6">
    <source>
        <dbReference type="ARBA" id="ARBA00022692"/>
    </source>
</evidence>
<keyword evidence="5" id="KW-0997">Cell inner membrane</keyword>
<feature type="transmembrane region" description="Helical" evidence="11">
    <location>
        <begin position="73"/>
        <end position="94"/>
    </location>
</feature>
<dbReference type="RefSeq" id="WP_107721002.1">
    <property type="nucleotide sequence ID" value="NZ_CP028475.1"/>
</dbReference>
<dbReference type="PANTHER" id="PTHR43848">
    <property type="entry name" value="PUTRESCINE TRANSPORT SYSTEM PERMEASE PROTEIN POTI"/>
    <property type="match status" value="1"/>
</dbReference>
<evidence type="ECO:0000313" key="14">
    <source>
        <dbReference type="Proteomes" id="UP000241447"/>
    </source>
</evidence>
<name>A0A2R4M5B0_9RHOB</name>
<keyword evidence="3 11" id="KW-0813">Transport</keyword>
<comment type="subcellular location">
    <subcellularLocation>
        <location evidence="1">Cell inner membrane</location>
        <topology evidence="1">Multi-pass membrane protein</topology>
    </subcellularLocation>
    <subcellularLocation>
        <location evidence="11">Cell membrane</location>
        <topology evidence="11">Multi-pass membrane protein</topology>
    </subcellularLocation>
</comment>
<feature type="transmembrane region" description="Helical" evidence="11">
    <location>
        <begin position="12"/>
        <end position="39"/>
    </location>
</feature>
<dbReference type="InterPro" id="IPR000515">
    <property type="entry name" value="MetI-like"/>
</dbReference>
<feature type="transmembrane region" description="Helical" evidence="11">
    <location>
        <begin position="243"/>
        <end position="264"/>
    </location>
</feature>
<evidence type="ECO:0000256" key="4">
    <source>
        <dbReference type="ARBA" id="ARBA00022475"/>
    </source>
</evidence>
<dbReference type="KEGG" id="cbak:DA792_15880"/>
<organism evidence="13 14">
    <name type="scientific">Celeribacter baekdonensis</name>
    <dbReference type="NCBI Taxonomy" id="875171"/>
    <lineage>
        <taxon>Bacteria</taxon>
        <taxon>Pseudomonadati</taxon>
        <taxon>Pseudomonadota</taxon>
        <taxon>Alphaproteobacteria</taxon>
        <taxon>Rhodobacterales</taxon>
        <taxon>Roseobacteraceae</taxon>
        <taxon>Celeribacter</taxon>
    </lineage>
</organism>
<keyword evidence="8 11" id="KW-0472">Membrane</keyword>
<feature type="transmembrane region" description="Helical" evidence="11">
    <location>
        <begin position="106"/>
        <end position="132"/>
    </location>
</feature>
<evidence type="ECO:0000256" key="9">
    <source>
        <dbReference type="ARBA" id="ARBA00037216"/>
    </source>
</evidence>
<dbReference type="EMBL" id="CP028475">
    <property type="protein sequence ID" value="AVW92390.1"/>
    <property type="molecule type" value="Genomic_DNA"/>
</dbReference>
<evidence type="ECO:0000256" key="5">
    <source>
        <dbReference type="ARBA" id="ARBA00022519"/>
    </source>
</evidence>
<dbReference type="CDD" id="cd06261">
    <property type="entry name" value="TM_PBP2"/>
    <property type="match status" value="1"/>
</dbReference>
<dbReference type="PANTHER" id="PTHR43848:SF5">
    <property type="entry name" value="SPERMIDINE_PUTRESCINE TRANSPORT SYSTEM PERMEASE PROTEIN POTC"/>
    <property type="match status" value="1"/>
</dbReference>
<sequence length="269" mass="29083">MSKAPTRFNVRYMPGITPIALAGFLFLYLPLSVLIFYSFSAGDVLGRWEGFSWRWYSGALHDEAIIDAALRSLLIASVAASIATIVATMAGLATTRSTTFKARKGIYLIISQPLMVPEIVLAVALLILFALIRGATGWSGLGYIIAAHTTFCIPFAYMPIRARLEGMDSNLEAAAADLYAGALLTFRRVTLPLLLPGIVSGFMLAFVISLDDVVISQFVKSAGQETLPTFMLGQLRRGTSPEVYAVSAMMLALSVVIVTSIFLLSKKQD</sequence>
<dbReference type="InterPro" id="IPR051789">
    <property type="entry name" value="Bact_Polyamine_Transport"/>
</dbReference>
<reference evidence="13 14" key="1">
    <citation type="submission" date="2018-03" db="EMBL/GenBank/DDBJ databases">
        <title>The Complete Genome of Celeribacter baekdonensis strain LH4, a Thiosulfate-Oxidizing Alphaproteobacterium Isolated from Gulf of Mexico Continental Slope Sediments.</title>
        <authorList>
            <person name="Flood B.E."/>
            <person name="Bailey J.V."/>
            <person name="Leprich D."/>
        </authorList>
    </citation>
    <scope>NUCLEOTIDE SEQUENCE [LARGE SCALE GENOMIC DNA]</scope>
    <source>
        <strain evidence="13 14">LH4</strain>
    </source>
</reference>
<comment type="function">
    <text evidence="9">Required for the activity of the bacterial periplasmic transport system of putrescine and spermidine.</text>
</comment>